<dbReference type="PANTHER" id="PTHR43228">
    <property type="entry name" value="TWO-COMPONENT RESPONSE REGULATOR"/>
    <property type="match status" value="1"/>
</dbReference>
<reference evidence="3 4" key="1">
    <citation type="submission" date="2020-08" db="EMBL/GenBank/DDBJ databases">
        <title>Genomic Encyclopedia of Type Strains, Phase IV (KMG-IV): sequencing the most valuable type-strain genomes for metagenomic binning, comparative biology and taxonomic classification.</title>
        <authorList>
            <person name="Goeker M."/>
        </authorList>
    </citation>
    <scope>NUCLEOTIDE SEQUENCE [LARGE SCALE GENOMIC DNA]</scope>
    <source>
        <strain evidence="3 4">DSM 29854</strain>
    </source>
</reference>
<evidence type="ECO:0000259" key="2">
    <source>
        <dbReference type="PROSITE" id="PS50110"/>
    </source>
</evidence>
<keyword evidence="1" id="KW-0597">Phosphoprotein</keyword>
<keyword evidence="4" id="KW-1185">Reference proteome</keyword>
<accession>A0A839GAA5</accession>
<protein>
    <submittedName>
        <fullName evidence="3">CheY-like chemotaxis protein</fullName>
    </submittedName>
</protein>
<sequence length="146" mass="16564">MERLNCVLLVDDDNSANFISKNVIDKLDCADQVLVAHNGREALHMITERCVTQPADDCPQLIFLDVKMPVMDGFEFLREFEGMNLQANSRPIIIMLTTSTNPVDVQLAQQFKIAEFLNKPLKREKLAQLLDKYFKFDASSSLQAVT</sequence>
<dbReference type="PANTHER" id="PTHR43228:SF1">
    <property type="entry name" value="TWO-COMPONENT RESPONSE REGULATOR ARR22"/>
    <property type="match status" value="1"/>
</dbReference>
<dbReference type="SMART" id="SM00448">
    <property type="entry name" value="REC"/>
    <property type="match status" value="1"/>
</dbReference>
<dbReference type="Proteomes" id="UP000563094">
    <property type="component" value="Unassembled WGS sequence"/>
</dbReference>
<proteinExistence type="predicted"/>
<dbReference type="SUPFAM" id="SSF52172">
    <property type="entry name" value="CheY-like"/>
    <property type="match status" value="1"/>
</dbReference>
<dbReference type="RefSeq" id="WP_182512294.1">
    <property type="nucleotide sequence ID" value="NZ_JACJIQ010000003.1"/>
</dbReference>
<gene>
    <name evidence="3" type="ORF">FHS90_001158</name>
</gene>
<organism evidence="3 4">
    <name type="scientific">Rufibacter quisquiliarum</name>
    <dbReference type="NCBI Taxonomy" id="1549639"/>
    <lineage>
        <taxon>Bacteria</taxon>
        <taxon>Pseudomonadati</taxon>
        <taxon>Bacteroidota</taxon>
        <taxon>Cytophagia</taxon>
        <taxon>Cytophagales</taxon>
        <taxon>Hymenobacteraceae</taxon>
        <taxon>Rufibacter</taxon>
    </lineage>
</organism>
<dbReference type="PROSITE" id="PS50110">
    <property type="entry name" value="RESPONSE_REGULATORY"/>
    <property type="match status" value="1"/>
</dbReference>
<comment type="caution">
    <text evidence="3">The sequence shown here is derived from an EMBL/GenBank/DDBJ whole genome shotgun (WGS) entry which is preliminary data.</text>
</comment>
<evidence type="ECO:0000313" key="4">
    <source>
        <dbReference type="Proteomes" id="UP000563094"/>
    </source>
</evidence>
<evidence type="ECO:0000313" key="3">
    <source>
        <dbReference type="EMBL" id="MBA9076454.1"/>
    </source>
</evidence>
<dbReference type="InterPro" id="IPR052048">
    <property type="entry name" value="ST_Response_Regulator"/>
</dbReference>
<name>A0A839GAA5_9BACT</name>
<dbReference type="Gene3D" id="3.40.50.2300">
    <property type="match status" value="1"/>
</dbReference>
<dbReference type="AlphaFoldDB" id="A0A839GAA5"/>
<dbReference type="InterPro" id="IPR011006">
    <property type="entry name" value="CheY-like_superfamily"/>
</dbReference>
<dbReference type="Pfam" id="PF00072">
    <property type="entry name" value="Response_reg"/>
    <property type="match status" value="1"/>
</dbReference>
<feature type="domain" description="Response regulatory" evidence="2">
    <location>
        <begin position="6"/>
        <end position="134"/>
    </location>
</feature>
<evidence type="ECO:0000256" key="1">
    <source>
        <dbReference type="PROSITE-ProRule" id="PRU00169"/>
    </source>
</evidence>
<dbReference type="EMBL" id="JACJIQ010000003">
    <property type="protein sequence ID" value="MBA9076454.1"/>
    <property type="molecule type" value="Genomic_DNA"/>
</dbReference>
<feature type="modified residue" description="4-aspartylphosphate" evidence="1">
    <location>
        <position position="65"/>
    </location>
</feature>
<dbReference type="InterPro" id="IPR001789">
    <property type="entry name" value="Sig_transdc_resp-reg_receiver"/>
</dbReference>
<dbReference type="GO" id="GO:0000160">
    <property type="term" value="P:phosphorelay signal transduction system"/>
    <property type="evidence" value="ECO:0007669"/>
    <property type="project" value="InterPro"/>
</dbReference>
<dbReference type="CDD" id="cd17546">
    <property type="entry name" value="REC_hyHK_CKI1_RcsC-like"/>
    <property type="match status" value="1"/>
</dbReference>